<gene>
    <name evidence="1" type="ORF">NM688_g1579</name>
</gene>
<evidence type="ECO:0000313" key="1">
    <source>
        <dbReference type="EMBL" id="KAJ3557226.1"/>
    </source>
</evidence>
<name>A0ACC1TBE3_9APHY</name>
<proteinExistence type="predicted"/>
<sequence>MPVYDLKVPQRNEGTDHADHEAHEIVIAVMGATGSGKSTFINLVSGSNLAVGNDLKSCTSNVQSGDTFYLFNRAITLIDTPGFGDTNVSDSDILNKIAVFLSTTYEHGQKLSGIIWMHRISDRRVRGIAKRNFDMFQKLCGEASLRNVAIVTNMWNEVTPERGADREHQLRTDEILFKPAIVQGAEMFRHDRTLQSAQKIVQYLVNRHPRVLRIQEELVNEKKDVKQTAAGLELDRELAERVKMHERELEKLKRDMEEVIAAKDKRIQNLEAEVKRIQNERDRLLDHYEEQKKKVDALLKELQRERSKPSGLFRRVARIFNWSRDAK</sequence>
<dbReference type="EMBL" id="JANHOG010000175">
    <property type="protein sequence ID" value="KAJ3557226.1"/>
    <property type="molecule type" value="Genomic_DNA"/>
</dbReference>
<protein>
    <submittedName>
        <fullName evidence="1">Uncharacterized protein</fullName>
    </submittedName>
</protein>
<evidence type="ECO:0000313" key="2">
    <source>
        <dbReference type="Proteomes" id="UP001148662"/>
    </source>
</evidence>
<accession>A0ACC1TBE3</accession>
<organism evidence="1 2">
    <name type="scientific">Phlebia brevispora</name>
    <dbReference type="NCBI Taxonomy" id="194682"/>
    <lineage>
        <taxon>Eukaryota</taxon>
        <taxon>Fungi</taxon>
        <taxon>Dikarya</taxon>
        <taxon>Basidiomycota</taxon>
        <taxon>Agaricomycotina</taxon>
        <taxon>Agaricomycetes</taxon>
        <taxon>Polyporales</taxon>
        <taxon>Meruliaceae</taxon>
        <taxon>Phlebia</taxon>
    </lineage>
</organism>
<keyword evidence="2" id="KW-1185">Reference proteome</keyword>
<dbReference type="Proteomes" id="UP001148662">
    <property type="component" value="Unassembled WGS sequence"/>
</dbReference>
<comment type="caution">
    <text evidence="1">The sequence shown here is derived from an EMBL/GenBank/DDBJ whole genome shotgun (WGS) entry which is preliminary data.</text>
</comment>
<reference evidence="1" key="1">
    <citation type="submission" date="2022-07" db="EMBL/GenBank/DDBJ databases">
        <title>Genome Sequence of Phlebia brevispora.</title>
        <authorList>
            <person name="Buettner E."/>
        </authorList>
    </citation>
    <scope>NUCLEOTIDE SEQUENCE</scope>
    <source>
        <strain evidence="1">MPL23</strain>
    </source>
</reference>